<dbReference type="RefSeq" id="WP_301002473.1">
    <property type="nucleotide sequence ID" value="NZ_AP025739.1"/>
</dbReference>
<proteinExistence type="predicted"/>
<protein>
    <submittedName>
        <fullName evidence="1">Uncharacterized protein</fullName>
    </submittedName>
</protein>
<keyword evidence="2" id="KW-1185">Reference proteome</keyword>
<dbReference type="Proteomes" id="UP000287394">
    <property type="component" value="Chromosome"/>
</dbReference>
<accession>A0A402D262</accession>
<organism evidence="1 2">
    <name type="scientific">Capsulimonas corticalis</name>
    <dbReference type="NCBI Taxonomy" id="2219043"/>
    <lineage>
        <taxon>Bacteria</taxon>
        <taxon>Bacillati</taxon>
        <taxon>Armatimonadota</taxon>
        <taxon>Armatimonadia</taxon>
        <taxon>Capsulimonadales</taxon>
        <taxon>Capsulimonadaceae</taxon>
        <taxon>Capsulimonas</taxon>
    </lineage>
</organism>
<gene>
    <name evidence="1" type="ORF">CCAX7_22350</name>
</gene>
<dbReference type="AlphaFoldDB" id="A0A402D262"/>
<dbReference type="EMBL" id="AP025739">
    <property type="protein sequence ID" value="BDI30184.1"/>
    <property type="molecule type" value="Genomic_DNA"/>
</dbReference>
<evidence type="ECO:0000313" key="2">
    <source>
        <dbReference type="Proteomes" id="UP000287394"/>
    </source>
</evidence>
<dbReference type="KEGG" id="ccot:CCAX7_22350"/>
<sequence length="42" mass="4857">MPYQGQTALIVSLISICFVIALWVIGVRFEKEQLSKNRDDHH</sequence>
<name>A0A402D262_9BACT</name>
<evidence type="ECO:0000313" key="1">
    <source>
        <dbReference type="EMBL" id="BDI30184.1"/>
    </source>
</evidence>
<reference evidence="1 2" key="1">
    <citation type="journal article" date="2019" name="Int. J. Syst. Evol. Microbiol.">
        <title>Capsulimonas corticalis gen. nov., sp. nov., an aerobic capsulated bacterium, of a novel bacterial order, Capsulimonadales ord. nov., of the class Armatimonadia of the phylum Armatimonadetes.</title>
        <authorList>
            <person name="Li J."/>
            <person name="Kudo C."/>
            <person name="Tonouchi A."/>
        </authorList>
    </citation>
    <scope>NUCLEOTIDE SEQUENCE [LARGE SCALE GENOMIC DNA]</scope>
    <source>
        <strain evidence="1 2">AX-7</strain>
    </source>
</reference>